<dbReference type="Proteomes" id="UP000253940">
    <property type="component" value="Chromosome"/>
</dbReference>
<reference evidence="1 2" key="1">
    <citation type="submission" date="2018-07" db="EMBL/GenBank/DDBJ databases">
        <title>Genome sequencing of Moraxellaceae gen. HYN0046.</title>
        <authorList>
            <person name="Kim M."/>
            <person name="Yi H."/>
        </authorList>
    </citation>
    <scope>NUCLEOTIDE SEQUENCE [LARGE SCALE GENOMIC DNA]</scope>
    <source>
        <strain evidence="1 2">HYN0046</strain>
    </source>
</reference>
<proteinExistence type="predicted"/>
<dbReference type="InterPro" id="IPR010260">
    <property type="entry name" value="AlpA"/>
</dbReference>
<evidence type="ECO:0000313" key="2">
    <source>
        <dbReference type="Proteomes" id="UP000253940"/>
    </source>
</evidence>
<accession>A0A345PBJ7</accession>
<dbReference type="AlphaFoldDB" id="A0A345PBJ7"/>
<dbReference type="Pfam" id="PF05930">
    <property type="entry name" value="Phage_AlpA"/>
    <property type="match status" value="1"/>
</dbReference>
<dbReference type="OrthoDB" id="5298532at2"/>
<gene>
    <name evidence="1" type="ORF">HYN46_10745</name>
</gene>
<dbReference type="EMBL" id="CP031222">
    <property type="protein sequence ID" value="AXI04656.1"/>
    <property type="molecule type" value="Genomic_DNA"/>
</dbReference>
<name>A0A345PBJ7_9GAMM</name>
<keyword evidence="2" id="KW-1185">Reference proteome</keyword>
<dbReference type="Gene3D" id="1.10.238.160">
    <property type="match status" value="1"/>
</dbReference>
<dbReference type="KEGG" id="mbah:HYN46_10745"/>
<organism evidence="1 2">
    <name type="scientific">Aquirhabdus parva</name>
    <dbReference type="NCBI Taxonomy" id="2283318"/>
    <lineage>
        <taxon>Bacteria</taxon>
        <taxon>Pseudomonadati</taxon>
        <taxon>Pseudomonadota</taxon>
        <taxon>Gammaproteobacteria</taxon>
        <taxon>Moraxellales</taxon>
        <taxon>Moraxellaceae</taxon>
        <taxon>Aquirhabdus</taxon>
    </lineage>
</organism>
<evidence type="ECO:0000313" key="1">
    <source>
        <dbReference type="EMBL" id="AXI04656.1"/>
    </source>
</evidence>
<sequence length="79" mass="8779">MNHTQNGEVKQLAKGGMSRLRDILPLLPFGKTKLYDLVAKGKFPAPYSLGANMVAWKNDEVYQWIDQQVVGQVSMSGGR</sequence>
<protein>
    <submittedName>
        <fullName evidence="1">AlpA family phage regulatory protein</fullName>
    </submittedName>
</protein>